<protein>
    <submittedName>
        <fullName evidence="2">Strictosidine synthase</fullName>
    </submittedName>
</protein>
<dbReference type="InterPro" id="IPR011042">
    <property type="entry name" value="6-blade_b-propeller_TolB-like"/>
</dbReference>
<dbReference type="Proteomes" id="UP000193083">
    <property type="component" value="Unassembled WGS sequence"/>
</dbReference>
<keyword evidence="3" id="KW-1185">Reference proteome</keyword>
<dbReference type="EMBL" id="FXBL01000004">
    <property type="protein sequence ID" value="SMH54482.1"/>
    <property type="molecule type" value="Genomic_DNA"/>
</dbReference>
<evidence type="ECO:0000313" key="3">
    <source>
        <dbReference type="Proteomes" id="UP000193083"/>
    </source>
</evidence>
<sequence>MIGSLSRAIDNLFGRGDAAVTVPPLDGAMRPNRALDEADWRSPLADVDCLAVVNGTLVASAGNTVQALGPEGRWSPHGKHGGAIACIAAVGPDALALAKEDGEIATEGGAFDGRRYRPDAAVRCITAMAFGDGALFVANGSATNTVRDWQKDLLERNASGSVWRIDLATSESRRIAGGLAWPAGLALDGRSLIVSEAWKHRLMRISTEGGGHPEPIQIDLPGYPGRLSPAVGGWWLAMFAPRSQLVEFVLREPAYRKRMMAEVPLEYWVAPKLKSGRSYYEPLQGGGVKHLGLLKPWAPTMSFGMCVGLDSAFRPRLSLQSRADGNTHGVTSIVEHEGMVFAAAQGDGVVVRFSPPAQPGAAGGAA</sequence>
<proteinExistence type="predicted"/>
<evidence type="ECO:0000259" key="1">
    <source>
        <dbReference type="Pfam" id="PF03088"/>
    </source>
</evidence>
<organism evidence="2 3">
    <name type="scientific">Mesorhizobium australicum</name>
    <dbReference type="NCBI Taxonomy" id="536018"/>
    <lineage>
        <taxon>Bacteria</taxon>
        <taxon>Pseudomonadati</taxon>
        <taxon>Pseudomonadota</taxon>
        <taxon>Alphaproteobacteria</taxon>
        <taxon>Hyphomicrobiales</taxon>
        <taxon>Phyllobacteriaceae</taxon>
        <taxon>Mesorhizobium</taxon>
    </lineage>
</organism>
<dbReference type="OrthoDB" id="8872498at2"/>
<dbReference type="Pfam" id="PF03088">
    <property type="entry name" value="Str_synth"/>
    <property type="match status" value="1"/>
</dbReference>
<dbReference type="RefSeq" id="WP_085466730.1">
    <property type="nucleotide sequence ID" value="NZ_FXBL01000004.1"/>
</dbReference>
<dbReference type="AlphaFoldDB" id="A0A1X7PSY4"/>
<feature type="domain" description="Strictosidine synthase conserved region" evidence="1">
    <location>
        <begin position="133"/>
        <end position="205"/>
    </location>
</feature>
<dbReference type="Gene3D" id="2.120.10.30">
    <property type="entry name" value="TolB, C-terminal domain"/>
    <property type="match status" value="1"/>
</dbReference>
<dbReference type="InterPro" id="IPR018119">
    <property type="entry name" value="Strictosidine_synth_cons-reg"/>
</dbReference>
<reference evidence="2 3" key="1">
    <citation type="submission" date="2017-04" db="EMBL/GenBank/DDBJ databases">
        <authorList>
            <person name="Afonso C.L."/>
            <person name="Miller P.J."/>
            <person name="Scott M.A."/>
            <person name="Spackman E."/>
            <person name="Goraichik I."/>
            <person name="Dimitrov K.M."/>
            <person name="Suarez D.L."/>
            <person name="Swayne D.E."/>
        </authorList>
    </citation>
    <scope>NUCLEOTIDE SEQUENCE [LARGE SCALE GENOMIC DNA]</scope>
    <source>
        <strain evidence="2 3">B5P</strain>
    </source>
</reference>
<accession>A0A1X7PSY4</accession>
<evidence type="ECO:0000313" key="2">
    <source>
        <dbReference type="EMBL" id="SMH54482.1"/>
    </source>
</evidence>
<name>A0A1X7PSY4_9HYPH</name>
<gene>
    <name evidence="2" type="ORF">SAMN02982922_5100</name>
</gene>
<dbReference type="SUPFAM" id="SSF63829">
    <property type="entry name" value="Calcium-dependent phosphotriesterase"/>
    <property type="match status" value="1"/>
</dbReference>